<keyword evidence="3" id="KW-0479">Metal-binding</keyword>
<feature type="compositionally biased region" description="Acidic residues" evidence="12">
    <location>
        <begin position="293"/>
        <end position="305"/>
    </location>
</feature>
<gene>
    <name evidence="15" type="primary">gzf1</name>
</gene>
<feature type="domain" description="C2H2-type" evidence="14">
    <location>
        <begin position="410"/>
        <end position="437"/>
    </location>
</feature>
<dbReference type="CTD" id="64412"/>
<evidence type="ECO:0000256" key="6">
    <source>
        <dbReference type="ARBA" id="ARBA00022833"/>
    </source>
</evidence>
<evidence type="ECO:0000256" key="11">
    <source>
        <dbReference type="PROSITE-ProRule" id="PRU00042"/>
    </source>
</evidence>
<dbReference type="PROSITE" id="PS50097">
    <property type="entry name" value="BTB"/>
    <property type="match status" value="1"/>
</dbReference>
<dbReference type="Gene3D" id="3.30.710.10">
    <property type="entry name" value="Potassium Channel Kv1.1, Chain A"/>
    <property type="match status" value="1"/>
</dbReference>
<feature type="region of interest" description="Disordered" evidence="12">
    <location>
        <begin position="152"/>
        <end position="202"/>
    </location>
</feature>
<dbReference type="PANTHER" id="PTHR24404:SF106">
    <property type="entry name" value="C2H2-TYPE DOMAIN-CONTAINING PROTEIN"/>
    <property type="match status" value="1"/>
</dbReference>
<dbReference type="GO" id="GO:0008270">
    <property type="term" value="F:zinc ion binding"/>
    <property type="evidence" value="ECO:0007669"/>
    <property type="project" value="UniProtKB-KW"/>
</dbReference>
<dbReference type="FunFam" id="3.30.160.60:FF:000322">
    <property type="entry name" value="GDNF-inducible zinc finger protein 1"/>
    <property type="match status" value="2"/>
</dbReference>
<dbReference type="InterPro" id="IPR036236">
    <property type="entry name" value="Znf_C2H2_sf"/>
</dbReference>
<name>A0A671U4U1_SPAAU</name>
<evidence type="ECO:0000259" key="13">
    <source>
        <dbReference type="PROSITE" id="PS50097"/>
    </source>
</evidence>
<comment type="similarity">
    <text evidence="2">Belongs to the krueppel C2H2-type zinc-finger protein family.</text>
</comment>
<dbReference type="SMART" id="SM00225">
    <property type="entry name" value="BTB"/>
    <property type="match status" value="1"/>
</dbReference>
<feature type="domain" description="C2H2-type" evidence="14">
    <location>
        <begin position="466"/>
        <end position="493"/>
    </location>
</feature>
<dbReference type="PANTHER" id="PTHR24404">
    <property type="entry name" value="ZINC FINGER PROTEIN"/>
    <property type="match status" value="1"/>
</dbReference>
<feature type="compositionally biased region" description="Basic residues" evidence="12">
    <location>
        <begin position="159"/>
        <end position="173"/>
    </location>
</feature>
<dbReference type="OrthoDB" id="6425912at2759"/>
<proteinExistence type="inferred from homology"/>
<feature type="domain" description="C2H2-type" evidence="14">
    <location>
        <begin position="438"/>
        <end position="465"/>
    </location>
</feature>
<evidence type="ECO:0000256" key="9">
    <source>
        <dbReference type="ARBA" id="ARBA00023163"/>
    </source>
</evidence>
<feature type="domain" description="BTB" evidence="13">
    <location>
        <begin position="31"/>
        <end position="100"/>
    </location>
</feature>
<dbReference type="InterPro" id="IPR011333">
    <property type="entry name" value="SKP1/BTB/POZ_sf"/>
</dbReference>
<dbReference type="FunFam" id="3.30.160.60:FF:000701">
    <property type="entry name" value="Zinc finger and BTB domain containing 40"/>
    <property type="match status" value="1"/>
</dbReference>
<dbReference type="GO" id="GO:0000978">
    <property type="term" value="F:RNA polymerase II cis-regulatory region sequence-specific DNA binding"/>
    <property type="evidence" value="ECO:0007669"/>
    <property type="project" value="TreeGrafter"/>
</dbReference>
<evidence type="ECO:0000259" key="14">
    <source>
        <dbReference type="PROSITE" id="PS50157"/>
    </source>
</evidence>
<dbReference type="OMA" id="PFMCESC"/>
<keyword evidence="6" id="KW-0862">Zinc</keyword>
<dbReference type="SUPFAM" id="SSF57667">
    <property type="entry name" value="beta-beta-alpha zinc fingers"/>
    <property type="match status" value="5"/>
</dbReference>
<keyword evidence="16" id="KW-1185">Reference proteome</keyword>
<evidence type="ECO:0008006" key="17">
    <source>
        <dbReference type="Google" id="ProtNLM"/>
    </source>
</evidence>
<feature type="domain" description="C2H2-type" evidence="14">
    <location>
        <begin position="550"/>
        <end position="577"/>
    </location>
</feature>
<accession>A0A671U4U1</accession>
<feature type="domain" description="C2H2-type" evidence="14">
    <location>
        <begin position="578"/>
        <end position="605"/>
    </location>
</feature>
<dbReference type="Gene3D" id="3.30.160.60">
    <property type="entry name" value="Classic Zinc Finger"/>
    <property type="match status" value="9"/>
</dbReference>
<evidence type="ECO:0000256" key="8">
    <source>
        <dbReference type="ARBA" id="ARBA00023125"/>
    </source>
</evidence>
<evidence type="ECO:0000256" key="5">
    <source>
        <dbReference type="ARBA" id="ARBA00022771"/>
    </source>
</evidence>
<feature type="domain" description="C2H2-type" evidence="14">
    <location>
        <begin position="494"/>
        <end position="521"/>
    </location>
</feature>
<dbReference type="SUPFAM" id="SSF54695">
    <property type="entry name" value="POZ domain"/>
    <property type="match status" value="1"/>
</dbReference>
<feature type="region of interest" description="Disordered" evidence="12">
    <location>
        <begin position="832"/>
        <end position="857"/>
    </location>
</feature>
<evidence type="ECO:0000256" key="2">
    <source>
        <dbReference type="ARBA" id="ARBA00006991"/>
    </source>
</evidence>
<dbReference type="GeneID" id="115574036"/>
<evidence type="ECO:0000313" key="15">
    <source>
        <dbReference type="Ensembl" id="ENSSAUP00010008713.1"/>
    </source>
</evidence>
<feature type="region of interest" description="Disordered" evidence="12">
    <location>
        <begin position="619"/>
        <end position="675"/>
    </location>
</feature>
<sequence length="857" mass="94424">MGVQVIQLTSDSHHENLLASLHELRLQGQLSDVTVQVDYQGVMQEFQAHQVMLAASSGYFKKILLSQDAARDKLSLSNMPSNDFSRFLEFVYTGRVEVARDKIGDVLQAAQFLDCEDLAEVCGRAMSAGILQNPAKKTSESKVVNKDDLYSAKKEKSTKGKKQPKSLVLKRRLSPQSSEKEVISKRCKAKNTVKDKKRQGGKMLKLSLAGRKVLQRRLDVKKEDFNNENQVGNVETDENEVRTEAEAQPENQEENGSESLMGMPISDADVLEGEEDEPSNDADDALLLSLDEEEEDNDGDEDDDEGQPKDTIKRTSRAQFQCNKCQRTFHYEKSYLKHISTYHGVKADVIYRCETCQQIFANRSNLKIHEKHVHSTERLFTCDSCDKTFKRKKDVVRHQRQVHERNNLRHVCSDCGKSLSSKTALSLHERTHTGAKPFECTDCGARFTQNSALKMHRRTHTGEKPFACDECEARFTQKHMLAYHKRSHTGEKPFMCEACGKSFASKEYLRHHSNIHTGSRPYKCEQCGRGFAQRNSLHQHLKIHTGERPYCCKDCDKQFTQLNALQRHQRIHTGEKPYMCGLCRRTFTDKSTLRRHTMIHDSDTPWKTYLVVLEGNVEDKKPKTPTKGKNEKNGAGEKKSTTKKSGAAAAATAADGTDGADAAGSPAKTQSDSIVVSGEPVTIPSEWATHGAIALVSHGSLGGITVIHTEMPPGTQIQPIVTTDSTGASVISLDGSSIPFSIPVSMAQPIPLSSEASTISMSVPTLSVPVSDCELASVSVIPTVSTSSVLEAAASQTILAPVSETKATSEAGNLPPDIKTVIVGDDVCRKEQTAAGQQRTEDNPLAESAGAPAPDVV</sequence>
<protein>
    <recommendedName>
        <fullName evidence="17">GDNF inducible zinc finger protein 1</fullName>
    </recommendedName>
</protein>
<dbReference type="RefSeq" id="XP_030261078.1">
    <property type="nucleotide sequence ID" value="XM_030405218.1"/>
</dbReference>
<dbReference type="GO" id="GO:0003700">
    <property type="term" value="F:DNA-binding transcription factor activity"/>
    <property type="evidence" value="ECO:0007669"/>
    <property type="project" value="TreeGrafter"/>
</dbReference>
<dbReference type="FunFam" id="3.30.160.60:FF:000709">
    <property type="entry name" value="GDNF-inducible zinc finger protein 1"/>
    <property type="match status" value="1"/>
</dbReference>
<dbReference type="Pfam" id="PF00651">
    <property type="entry name" value="BTB"/>
    <property type="match status" value="1"/>
</dbReference>
<evidence type="ECO:0000313" key="16">
    <source>
        <dbReference type="Proteomes" id="UP000472265"/>
    </source>
</evidence>
<reference evidence="15" key="3">
    <citation type="submission" date="2025-09" db="UniProtKB">
        <authorList>
            <consortium name="Ensembl"/>
        </authorList>
    </citation>
    <scope>IDENTIFICATION</scope>
</reference>
<dbReference type="AlphaFoldDB" id="A0A671U4U1"/>
<keyword evidence="9" id="KW-0804">Transcription</keyword>
<keyword evidence="8" id="KW-0238">DNA-binding</keyword>
<organism evidence="15 16">
    <name type="scientific">Sparus aurata</name>
    <name type="common">Gilthead sea bream</name>
    <dbReference type="NCBI Taxonomy" id="8175"/>
    <lineage>
        <taxon>Eukaryota</taxon>
        <taxon>Metazoa</taxon>
        <taxon>Chordata</taxon>
        <taxon>Craniata</taxon>
        <taxon>Vertebrata</taxon>
        <taxon>Euteleostomi</taxon>
        <taxon>Actinopterygii</taxon>
        <taxon>Neopterygii</taxon>
        <taxon>Teleostei</taxon>
        <taxon>Neoteleostei</taxon>
        <taxon>Acanthomorphata</taxon>
        <taxon>Eupercaria</taxon>
        <taxon>Spariformes</taxon>
        <taxon>Sparidae</taxon>
        <taxon>Sparus</taxon>
    </lineage>
</organism>
<keyword evidence="4" id="KW-0677">Repeat</keyword>
<keyword evidence="10" id="KW-0539">Nucleus</keyword>
<dbReference type="FunFam" id="3.30.160.60:FF:001270">
    <property type="entry name" value="zinc finger protein 583 isoform X1"/>
    <property type="match status" value="1"/>
</dbReference>
<dbReference type="GO" id="GO:0045892">
    <property type="term" value="P:negative regulation of DNA-templated transcription"/>
    <property type="evidence" value="ECO:0007669"/>
    <property type="project" value="UniProtKB-ARBA"/>
</dbReference>
<feature type="compositionally biased region" description="Low complexity" evidence="12">
    <location>
        <begin position="643"/>
        <end position="665"/>
    </location>
</feature>
<feature type="compositionally biased region" description="Basic residues" evidence="12">
    <location>
        <begin position="185"/>
        <end position="200"/>
    </location>
</feature>
<dbReference type="Pfam" id="PF00096">
    <property type="entry name" value="zf-C2H2"/>
    <property type="match status" value="8"/>
</dbReference>
<evidence type="ECO:0000256" key="1">
    <source>
        <dbReference type="ARBA" id="ARBA00004123"/>
    </source>
</evidence>
<dbReference type="PROSITE" id="PS50157">
    <property type="entry name" value="ZINC_FINGER_C2H2_2"/>
    <property type="match status" value="10"/>
</dbReference>
<evidence type="ECO:0000256" key="12">
    <source>
        <dbReference type="SAM" id="MobiDB-lite"/>
    </source>
</evidence>
<feature type="domain" description="C2H2-type" evidence="14">
    <location>
        <begin position="380"/>
        <end position="408"/>
    </location>
</feature>
<dbReference type="Proteomes" id="UP000472265">
    <property type="component" value="Chromosome 22"/>
</dbReference>
<reference evidence="15" key="2">
    <citation type="submission" date="2025-08" db="UniProtKB">
        <authorList>
            <consortium name="Ensembl"/>
        </authorList>
    </citation>
    <scope>IDENTIFICATION</scope>
</reference>
<keyword evidence="7" id="KW-0805">Transcription regulation</keyword>
<reference evidence="15" key="1">
    <citation type="submission" date="2021-04" db="EMBL/GenBank/DDBJ databases">
        <authorList>
            <consortium name="Wellcome Sanger Institute Data Sharing"/>
        </authorList>
    </citation>
    <scope>NUCLEOTIDE SEQUENCE [LARGE SCALE GENOMIC DNA]</scope>
</reference>
<dbReference type="FunFam" id="3.30.160.60:FF:000759">
    <property type="entry name" value="zinc finger protein 16"/>
    <property type="match status" value="1"/>
</dbReference>
<dbReference type="InterPro" id="IPR050589">
    <property type="entry name" value="Ikaros_C2H2-ZF"/>
</dbReference>
<dbReference type="InParanoid" id="A0A671U4U1"/>
<dbReference type="InterPro" id="IPR000210">
    <property type="entry name" value="BTB/POZ_dom"/>
</dbReference>
<dbReference type="InterPro" id="IPR013087">
    <property type="entry name" value="Znf_C2H2_type"/>
</dbReference>
<dbReference type="Ensembl" id="ENSSAUT00010009317.1">
    <property type="protein sequence ID" value="ENSSAUP00010008713.1"/>
    <property type="gene ID" value="ENSSAUG00010004338.1"/>
</dbReference>
<evidence type="ECO:0000256" key="3">
    <source>
        <dbReference type="ARBA" id="ARBA00022723"/>
    </source>
</evidence>
<feature type="domain" description="C2H2-type" evidence="14">
    <location>
        <begin position="522"/>
        <end position="549"/>
    </location>
</feature>
<evidence type="ECO:0000256" key="7">
    <source>
        <dbReference type="ARBA" id="ARBA00023015"/>
    </source>
</evidence>
<dbReference type="FunFam" id="3.30.160.60:FF:001818">
    <property type="entry name" value="GDNF-inducible zinc finger protein 1 isoform X1"/>
    <property type="match status" value="1"/>
</dbReference>
<feature type="region of interest" description="Disordered" evidence="12">
    <location>
        <begin position="293"/>
        <end position="315"/>
    </location>
</feature>
<dbReference type="GO" id="GO:0006357">
    <property type="term" value="P:regulation of transcription by RNA polymerase II"/>
    <property type="evidence" value="ECO:0007669"/>
    <property type="project" value="TreeGrafter"/>
</dbReference>
<feature type="domain" description="C2H2-type" evidence="14">
    <location>
        <begin position="351"/>
        <end position="379"/>
    </location>
</feature>
<comment type="subcellular location">
    <subcellularLocation>
        <location evidence="1">Nucleus</location>
    </subcellularLocation>
</comment>
<dbReference type="GeneTree" id="ENSGT00870000136554"/>
<evidence type="ECO:0000256" key="10">
    <source>
        <dbReference type="ARBA" id="ARBA00023242"/>
    </source>
</evidence>
<feature type="compositionally biased region" description="Basic and acidic residues" evidence="12">
    <location>
        <begin position="619"/>
        <end position="640"/>
    </location>
</feature>
<keyword evidence="5 11" id="KW-0863">Zinc-finger</keyword>
<dbReference type="PROSITE" id="PS00028">
    <property type="entry name" value="ZINC_FINGER_C2H2_1"/>
    <property type="match status" value="10"/>
</dbReference>
<dbReference type="SMART" id="SM00355">
    <property type="entry name" value="ZnF_C2H2"/>
    <property type="match status" value="10"/>
</dbReference>
<evidence type="ECO:0000256" key="4">
    <source>
        <dbReference type="ARBA" id="ARBA00022737"/>
    </source>
</evidence>
<feature type="domain" description="C2H2-type" evidence="14">
    <location>
        <begin position="320"/>
        <end position="347"/>
    </location>
</feature>
<feature type="region of interest" description="Disordered" evidence="12">
    <location>
        <begin position="220"/>
        <end position="263"/>
    </location>
</feature>
<dbReference type="GO" id="GO:0005634">
    <property type="term" value="C:nucleus"/>
    <property type="evidence" value="ECO:0007669"/>
    <property type="project" value="UniProtKB-SubCell"/>
</dbReference>